<dbReference type="OrthoDB" id="10258888at2759"/>
<protein>
    <recommendedName>
        <fullName evidence="3">SOCS box domain-containing protein</fullName>
    </recommendedName>
</protein>
<dbReference type="Pfam" id="PF07525">
    <property type="entry name" value="SOCS_box"/>
    <property type="match status" value="1"/>
</dbReference>
<dbReference type="CDD" id="cd03716">
    <property type="entry name" value="SOCS_ASB_like"/>
    <property type="match status" value="1"/>
</dbReference>
<feature type="non-terminal residue" evidence="4">
    <location>
        <position position="191"/>
    </location>
</feature>
<dbReference type="Pfam" id="PF00023">
    <property type="entry name" value="Ank"/>
    <property type="match status" value="1"/>
</dbReference>
<feature type="domain" description="SOCS box" evidence="3">
    <location>
        <begin position="123"/>
        <end position="175"/>
    </location>
</feature>
<dbReference type="InterPro" id="IPR001496">
    <property type="entry name" value="SOCS_box"/>
</dbReference>
<dbReference type="SUPFAM" id="SSF158235">
    <property type="entry name" value="SOCS box-like"/>
    <property type="match status" value="1"/>
</dbReference>
<keyword evidence="2" id="KW-0040">ANK repeat</keyword>
<gene>
    <name evidence="4" type="ORF">CUNI_LOCUS9181</name>
</gene>
<dbReference type="GO" id="GO:0035556">
    <property type="term" value="P:intracellular signal transduction"/>
    <property type="evidence" value="ECO:0007669"/>
    <property type="project" value="InterPro"/>
</dbReference>
<dbReference type="Gene3D" id="1.10.750.20">
    <property type="entry name" value="SOCS box"/>
    <property type="match status" value="1"/>
</dbReference>
<sequence length="191" mass="22081">VNEVDGYERTALHYAAERDESCVRILLQVSEVRFVKVLREFYFYYRNLNVILVLLDYNADIDIRNRRGHTALQRSAAVQASGLNNEQDDATLELLIKASGQFDLMDEDGQPLSIIAKDNRLSEIMRPLCKNARSLLDLCRRQIRRSLGPKFLPNVIPALPVPPRLQEFLLLKDNKEFLCRLDDYSLAEHYS</sequence>
<comment type="caution">
    <text evidence="4">The sequence shown here is derived from an EMBL/GenBank/DDBJ whole genome shotgun (WGS) entry which is preliminary data.</text>
</comment>
<evidence type="ECO:0000313" key="5">
    <source>
        <dbReference type="Proteomes" id="UP000678393"/>
    </source>
</evidence>
<dbReference type="Gene3D" id="1.25.40.20">
    <property type="entry name" value="Ankyrin repeat-containing domain"/>
    <property type="match status" value="1"/>
</dbReference>
<keyword evidence="5" id="KW-1185">Reference proteome</keyword>
<evidence type="ECO:0000313" key="4">
    <source>
        <dbReference type="EMBL" id="CAG5123623.1"/>
    </source>
</evidence>
<dbReference type="PANTHER" id="PTHR24134:SF9">
    <property type="entry name" value="ANKYRIN REPEAT AND SOCS BOX PROTEIN 8"/>
    <property type="match status" value="1"/>
</dbReference>
<dbReference type="InterPro" id="IPR002110">
    <property type="entry name" value="Ankyrin_rpt"/>
</dbReference>
<dbReference type="Proteomes" id="UP000678393">
    <property type="component" value="Unassembled WGS sequence"/>
</dbReference>
<proteinExistence type="predicted"/>
<evidence type="ECO:0000259" key="3">
    <source>
        <dbReference type="PROSITE" id="PS50225"/>
    </source>
</evidence>
<organism evidence="4 5">
    <name type="scientific">Candidula unifasciata</name>
    <dbReference type="NCBI Taxonomy" id="100452"/>
    <lineage>
        <taxon>Eukaryota</taxon>
        <taxon>Metazoa</taxon>
        <taxon>Spiralia</taxon>
        <taxon>Lophotrochozoa</taxon>
        <taxon>Mollusca</taxon>
        <taxon>Gastropoda</taxon>
        <taxon>Heterobranchia</taxon>
        <taxon>Euthyneura</taxon>
        <taxon>Panpulmonata</taxon>
        <taxon>Eupulmonata</taxon>
        <taxon>Stylommatophora</taxon>
        <taxon>Helicina</taxon>
        <taxon>Helicoidea</taxon>
        <taxon>Geomitridae</taxon>
        <taxon>Candidula</taxon>
    </lineage>
</organism>
<dbReference type="SMART" id="SM00253">
    <property type="entry name" value="SOCS"/>
    <property type="match status" value="1"/>
</dbReference>
<dbReference type="InterPro" id="IPR036770">
    <property type="entry name" value="Ankyrin_rpt-contain_sf"/>
</dbReference>
<dbReference type="SUPFAM" id="SSF48403">
    <property type="entry name" value="Ankyrin repeat"/>
    <property type="match status" value="1"/>
</dbReference>
<name>A0A8S3Z2A7_9EUPU</name>
<dbReference type="SMART" id="SM00969">
    <property type="entry name" value="SOCS_box"/>
    <property type="match status" value="1"/>
</dbReference>
<evidence type="ECO:0000256" key="2">
    <source>
        <dbReference type="ARBA" id="ARBA00023043"/>
    </source>
</evidence>
<dbReference type="EMBL" id="CAJHNH020001570">
    <property type="protein sequence ID" value="CAG5123623.1"/>
    <property type="molecule type" value="Genomic_DNA"/>
</dbReference>
<dbReference type="FunFam" id="1.10.750.20:FF:000001">
    <property type="entry name" value="Ankyrin repeat and SOCS box containing 1"/>
    <property type="match status" value="1"/>
</dbReference>
<accession>A0A8S3Z2A7</accession>
<dbReference type="InterPro" id="IPR036036">
    <property type="entry name" value="SOCS_box-like_dom_sf"/>
</dbReference>
<dbReference type="PANTHER" id="PTHR24134">
    <property type="entry name" value="ANKYRIN REPEAT-CONTAINING PROTEIN DDB_G0279043"/>
    <property type="match status" value="1"/>
</dbReference>
<dbReference type="AlphaFoldDB" id="A0A8S3Z2A7"/>
<reference evidence="4" key="1">
    <citation type="submission" date="2021-04" db="EMBL/GenBank/DDBJ databases">
        <authorList>
            <consortium name="Molecular Ecology Group"/>
        </authorList>
    </citation>
    <scope>NUCLEOTIDE SEQUENCE</scope>
</reference>
<dbReference type="PROSITE" id="PS50225">
    <property type="entry name" value="SOCS"/>
    <property type="match status" value="1"/>
</dbReference>
<evidence type="ECO:0000256" key="1">
    <source>
        <dbReference type="ARBA" id="ARBA00022737"/>
    </source>
</evidence>
<keyword evidence="1" id="KW-0677">Repeat</keyword>